<organism evidence="1 2">
    <name type="scientific">Desulfonispora thiosulfatigenes DSM 11270</name>
    <dbReference type="NCBI Taxonomy" id="656914"/>
    <lineage>
        <taxon>Bacteria</taxon>
        <taxon>Bacillati</taxon>
        <taxon>Bacillota</taxon>
        <taxon>Clostridia</taxon>
        <taxon>Eubacteriales</taxon>
        <taxon>Peptococcaceae</taxon>
        <taxon>Desulfonispora</taxon>
    </lineage>
</organism>
<accession>A0A1W1V2M4</accession>
<evidence type="ECO:0000313" key="1">
    <source>
        <dbReference type="EMBL" id="SMB87572.1"/>
    </source>
</evidence>
<sequence length="77" mass="8520">MDKTIAVESNLLRVGRYLECNGYDIVDLDNINRADMVVISGGSKDFLGHQDSMTARPVIDATGLSVHDVLLRVKSYH</sequence>
<name>A0A1W1V2M4_DESTI</name>
<dbReference type="AlphaFoldDB" id="A0A1W1V2M4"/>
<protein>
    <submittedName>
        <fullName evidence="1">Uncharacterized protein family (UPF0180)</fullName>
    </submittedName>
</protein>
<dbReference type="Proteomes" id="UP000192731">
    <property type="component" value="Unassembled WGS sequence"/>
</dbReference>
<gene>
    <name evidence="1" type="ORF">SAMN00017405_1721</name>
</gene>
<dbReference type="Pfam" id="PF03698">
    <property type="entry name" value="UPF0180"/>
    <property type="match status" value="1"/>
</dbReference>
<keyword evidence="2" id="KW-1185">Reference proteome</keyword>
<dbReference type="OrthoDB" id="1708042at2"/>
<dbReference type="EMBL" id="FWWT01000014">
    <property type="protein sequence ID" value="SMB87572.1"/>
    <property type="molecule type" value="Genomic_DNA"/>
</dbReference>
<proteinExistence type="predicted"/>
<evidence type="ECO:0000313" key="2">
    <source>
        <dbReference type="Proteomes" id="UP000192731"/>
    </source>
</evidence>
<reference evidence="1 2" key="1">
    <citation type="submission" date="2017-04" db="EMBL/GenBank/DDBJ databases">
        <authorList>
            <person name="Afonso C.L."/>
            <person name="Miller P.J."/>
            <person name="Scott M.A."/>
            <person name="Spackman E."/>
            <person name="Goraichik I."/>
            <person name="Dimitrov K.M."/>
            <person name="Suarez D.L."/>
            <person name="Swayne D.E."/>
        </authorList>
    </citation>
    <scope>NUCLEOTIDE SEQUENCE [LARGE SCALE GENOMIC DNA]</scope>
    <source>
        <strain evidence="1 2">DSM 11270</strain>
    </source>
</reference>
<dbReference type="RefSeq" id="WP_084052705.1">
    <property type="nucleotide sequence ID" value="NZ_FWWT01000014.1"/>
</dbReference>
<dbReference type="InterPro" id="IPR005370">
    <property type="entry name" value="UPF0180"/>
</dbReference>
<dbReference type="STRING" id="656914.SAMN00017405_1721"/>